<dbReference type="GO" id="GO:0030422">
    <property type="term" value="P:siRNA processing"/>
    <property type="evidence" value="ECO:0007669"/>
    <property type="project" value="TreeGrafter"/>
</dbReference>
<keyword evidence="1" id="KW-0694">RNA-binding</keyword>
<evidence type="ECO:0000259" key="2">
    <source>
        <dbReference type="Pfam" id="PF05183"/>
    </source>
</evidence>
<proteinExistence type="inferred from homology"/>
<evidence type="ECO:0000313" key="4">
    <source>
        <dbReference type="Proteomes" id="UP000499080"/>
    </source>
</evidence>
<evidence type="ECO:0000256" key="1">
    <source>
        <dbReference type="RuleBase" id="RU363098"/>
    </source>
</evidence>
<dbReference type="EC" id="2.7.7.48" evidence="1"/>
<dbReference type="InterPro" id="IPR057596">
    <property type="entry name" value="RDRP_core"/>
</dbReference>
<dbReference type="InterPro" id="IPR007855">
    <property type="entry name" value="RDRP"/>
</dbReference>
<evidence type="ECO:0000313" key="3">
    <source>
        <dbReference type="EMBL" id="GBM83203.1"/>
    </source>
</evidence>
<comment type="similarity">
    <text evidence="1">Belongs to the RdRP family.</text>
</comment>
<accession>A0A4Y2IZ74</accession>
<dbReference type="Pfam" id="PF05183">
    <property type="entry name" value="RdRP"/>
    <property type="match status" value="1"/>
</dbReference>
<dbReference type="GO" id="GO:0003723">
    <property type="term" value="F:RNA binding"/>
    <property type="evidence" value="ECO:0007669"/>
    <property type="project" value="UniProtKB-KW"/>
</dbReference>
<dbReference type="Proteomes" id="UP000499080">
    <property type="component" value="Unassembled WGS sequence"/>
</dbReference>
<keyword evidence="1" id="KW-0696">RNA-directed RNA polymerase</keyword>
<comment type="catalytic activity">
    <reaction evidence="1">
        <text>RNA(n) + a ribonucleoside 5'-triphosphate = RNA(n+1) + diphosphate</text>
        <dbReference type="Rhea" id="RHEA:21248"/>
        <dbReference type="Rhea" id="RHEA-COMP:14527"/>
        <dbReference type="Rhea" id="RHEA-COMP:17342"/>
        <dbReference type="ChEBI" id="CHEBI:33019"/>
        <dbReference type="ChEBI" id="CHEBI:61557"/>
        <dbReference type="ChEBI" id="CHEBI:140395"/>
        <dbReference type="EC" id="2.7.7.48"/>
    </reaction>
</comment>
<keyword evidence="1" id="KW-0548">Nucleotidyltransferase</keyword>
<dbReference type="EMBL" id="BGPR01003062">
    <property type="protein sequence ID" value="GBM83203.1"/>
    <property type="molecule type" value="Genomic_DNA"/>
</dbReference>
<feature type="domain" description="RDRP core" evidence="2">
    <location>
        <begin position="2"/>
        <end position="56"/>
    </location>
</feature>
<dbReference type="AlphaFoldDB" id="A0A4Y2IZ74"/>
<name>A0A4Y2IZ74_ARAVE</name>
<protein>
    <recommendedName>
        <fullName evidence="1">RNA-dependent RNA polymerase</fullName>
        <ecNumber evidence="1">2.7.7.48</ecNumber>
    </recommendedName>
</protein>
<comment type="caution">
    <text evidence="3">The sequence shown here is derived from an EMBL/GenBank/DDBJ whole genome shotgun (WGS) entry which is preliminary data.</text>
</comment>
<keyword evidence="1" id="KW-0808">Transferase</keyword>
<keyword evidence="4" id="KW-1185">Reference proteome</keyword>
<dbReference type="PANTHER" id="PTHR23079">
    <property type="entry name" value="RNA-DEPENDENT RNA POLYMERASE"/>
    <property type="match status" value="1"/>
</dbReference>
<organism evidence="3 4">
    <name type="scientific">Araneus ventricosus</name>
    <name type="common">Orbweaver spider</name>
    <name type="synonym">Epeira ventricosa</name>
    <dbReference type="NCBI Taxonomy" id="182803"/>
    <lineage>
        <taxon>Eukaryota</taxon>
        <taxon>Metazoa</taxon>
        <taxon>Ecdysozoa</taxon>
        <taxon>Arthropoda</taxon>
        <taxon>Chelicerata</taxon>
        <taxon>Arachnida</taxon>
        <taxon>Araneae</taxon>
        <taxon>Araneomorphae</taxon>
        <taxon>Entelegynae</taxon>
        <taxon>Araneoidea</taxon>
        <taxon>Araneidae</taxon>
        <taxon>Araneus</taxon>
    </lineage>
</organism>
<reference evidence="3 4" key="1">
    <citation type="journal article" date="2019" name="Sci. Rep.">
        <title>Orb-weaving spider Araneus ventricosus genome elucidates the spidroin gene catalogue.</title>
        <authorList>
            <person name="Kono N."/>
            <person name="Nakamura H."/>
            <person name="Ohtoshi R."/>
            <person name="Moran D.A.P."/>
            <person name="Shinohara A."/>
            <person name="Yoshida Y."/>
            <person name="Fujiwara M."/>
            <person name="Mori M."/>
            <person name="Tomita M."/>
            <person name="Arakawa K."/>
        </authorList>
    </citation>
    <scope>NUCLEOTIDE SEQUENCE [LARGE SCALE GENOMIC DNA]</scope>
</reference>
<dbReference type="OrthoDB" id="6416129at2759"/>
<dbReference type="GO" id="GO:0003968">
    <property type="term" value="F:RNA-directed RNA polymerase activity"/>
    <property type="evidence" value="ECO:0007669"/>
    <property type="project" value="UniProtKB-KW"/>
</dbReference>
<dbReference type="GO" id="GO:0031380">
    <property type="term" value="C:nuclear RNA-directed RNA polymerase complex"/>
    <property type="evidence" value="ECO:0007669"/>
    <property type="project" value="TreeGrafter"/>
</dbReference>
<sequence>MNIAKQYPYVLDFAKHGTTKYLKKSERPDQYPDFMQKGLTANTYYSKRALGSLYRSSRVLDACSSKISLPDFSRLDTSSFDSDLMYLGWEQFESSAEKHKQKGEKDSFKFSLDTK</sequence>
<gene>
    <name evidence="3" type="ORF">AVEN_262681_1</name>
</gene>
<dbReference type="PANTHER" id="PTHR23079:SF55">
    <property type="entry name" value="RNA-DIRECTED RNA POLYMERASE"/>
    <property type="match status" value="1"/>
</dbReference>